<evidence type="ECO:0000256" key="1">
    <source>
        <dbReference type="SAM" id="Phobius"/>
    </source>
</evidence>
<reference evidence="2" key="2">
    <citation type="journal article" date="2021" name="PeerJ">
        <title>Extensive microbial diversity within the chicken gut microbiome revealed by metagenomics and culture.</title>
        <authorList>
            <person name="Gilroy R."/>
            <person name="Ravi A."/>
            <person name="Getino M."/>
            <person name="Pursley I."/>
            <person name="Horton D.L."/>
            <person name="Alikhan N.F."/>
            <person name="Baker D."/>
            <person name="Gharbi K."/>
            <person name="Hall N."/>
            <person name="Watson M."/>
            <person name="Adriaenssens E.M."/>
            <person name="Foster-Nyarko E."/>
            <person name="Jarju S."/>
            <person name="Secka A."/>
            <person name="Antonio M."/>
            <person name="Oren A."/>
            <person name="Chaudhuri R.R."/>
            <person name="La Ragione R."/>
            <person name="Hildebrand F."/>
            <person name="Pallen M.J."/>
        </authorList>
    </citation>
    <scope>NUCLEOTIDE SEQUENCE</scope>
    <source>
        <strain evidence="2">CHK178-757</strain>
    </source>
</reference>
<protein>
    <recommendedName>
        <fullName evidence="4">DUF3592 domain-containing protein</fullName>
    </recommendedName>
</protein>
<evidence type="ECO:0000313" key="2">
    <source>
        <dbReference type="EMBL" id="HIS47775.1"/>
    </source>
</evidence>
<keyword evidence="1" id="KW-0812">Transmembrane</keyword>
<proteinExistence type="predicted"/>
<feature type="transmembrane region" description="Helical" evidence="1">
    <location>
        <begin position="134"/>
        <end position="156"/>
    </location>
</feature>
<gene>
    <name evidence="2" type="ORF">IAB46_09550</name>
</gene>
<name>A0A9D1JRW5_9FIRM</name>
<dbReference type="Proteomes" id="UP000823927">
    <property type="component" value="Unassembled WGS sequence"/>
</dbReference>
<dbReference type="AlphaFoldDB" id="A0A9D1JRW5"/>
<comment type="caution">
    <text evidence="2">The sequence shown here is derived from an EMBL/GenBank/DDBJ whole genome shotgun (WGS) entry which is preliminary data.</text>
</comment>
<evidence type="ECO:0008006" key="4">
    <source>
        <dbReference type="Google" id="ProtNLM"/>
    </source>
</evidence>
<feature type="transmembrane region" description="Helical" evidence="1">
    <location>
        <begin position="18"/>
        <end position="39"/>
    </location>
</feature>
<keyword evidence="1" id="KW-0472">Membrane</keyword>
<sequence>MGTKEAFYDLFTDDPVNWIKWGAVFVILILGYVAAVPLYKKIYYRLSWERKRDIARNQGHVIQATLVKKHPTGEVANYNWHATYQYTLDGQKRQYKAYFKHPASPPLRLELYYLKSPGRLFSYDEYHWENHKGLILFPIIFLPWILAVIAIFLLGIELPGV</sequence>
<reference evidence="2" key="1">
    <citation type="submission" date="2020-10" db="EMBL/GenBank/DDBJ databases">
        <authorList>
            <person name="Gilroy R."/>
        </authorList>
    </citation>
    <scope>NUCLEOTIDE SEQUENCE</scope>
    <source>
        <strain evidence="2">CHK178-757</strain>
    </source>
</reference>
<keyword evidence="1" id="KW-1133">Transmembrane helix</keyword>
<accession>A0A9D1JRW5</accession>
<organism evidence="2 3">
    <name type="scientific">Candidatus Scybalocola faecigallinarum</name>
    <dbReference type="NCBI Taxonomy" id="2840941"/>
    <lineage>
        <taxon>Bacteria</taxon>
        <taxon>Bacillati</taxon>
        <taxon>Bacillota</taxon>
        <taxon>Clostridia</taxon>
        <taxon>Lachnospirales</taxon>
        <taxon>Lachnospiraceae</taxon>
        <taxon>Lachnospiraceae incertae sedis</taxon>
        <taxon>Candidatus Scybalocola (ex Gilroy et al. 2021)</taxon>
    </lineage>
</organism>
<dbReference type="EMBL" id="DVIT01000032">
    <property type="protein sequence ID" value="HIS47775.1"/>
    <property type="molecule type" value="Genomic_DNA"/>
</dbReference>
<evidence type="ECO:0000313" key="3">
    <source>
        <dbReference type="Proteomes" id="UP000823927"/>
    </source>
</evidence>